<protein>
    <submittedName>
        <fullName evidence="2">Uncharacterized protein</fullName>
    </submittedName>
</protein>
<gene>
    <name evidence="2" type="ORF">J1605_013887</name>
</gene>
<dbReference type="EMBL" id="JAIQCJ010002266">
    <property type="protein sequence ID" value="KAJ8778171.1"/>
    <property type="molecule type" value="Genomic_DNA"/>
</dbReference>
<reference evidence="2 3" key="1">
    <citation type="submission" date="2022-11" db="EMBL/GenBank/DDBJ databases">
        <title>Whole genome sequence of Eschrichtius robustus ER-17-0199.</title>
        <authorList>
            <person name="Bruniche-Olsen A."/>
            <person name="Black A.N."/>
            <person name="Fields C.J."/>
            <person name="Walden K."/>
            <person name="Dewoody J.A."/>
        </authorList>
    </citation>
    <scope>NUCLEOTIDE SEQUENCE [LARGE SCALE GENOMIC DNA]</scope>
    <source>
        <strain evidence="2">ER-17-0199</strain>
        <tissue evidence="2">Blubber</tissue>
    </source>
</reference>
<proteinExistence type="predicted"/>
<feature type="compositionally biased region" description="Basic residues" evidence="1">
    <location>
        <begin position="125"/>
        <end position="144"/>
    </location>
</feature>
<dbReference type="AlphaFoldDB" id="A0AB34GEU6"/>
<dbReference type="Proteomes" id="UP001159641">
    <property type="component" value="Unassembled WGS sequence"/>
</dbReference>
<organism evidence="2 3">
    <name type="scientific">Eschrichtius robustus</name>
    <name type="common">California gray whale</name>
    <name type="synonym">Eschrichtius gibbosus</name>
    <dbReference type="NCBI Taxonomy" id="9764"/>
    <lineage>
        <taxon>Eukaryota</taxon>
        <taxon>Metazoa</taxon>
        <taxon>Chordata</taxon>
        <taxon>Craniata</taxon>
        <taxon>Vertebrata</taxon>
        <taxon>Euteleostomi</taxon>
        <taxon>Mammalia</taxon>
        <taxon>Eutheria</taxon>
        <taxon>Laurasiatheria</taxon>
        <taxon>Artiodactyla</taxon>
        <taxon>Whippomorpha</taxon>
        <taxon>Cetacea</taxon>
        <taxon>Mysticeti</taxon>
        <taxon>Eschrichtiidae</taxon>
        <taxon>Eschrichtius</taxon>
    </lineage>
</organism>
<feature type="region of interest" description="Disordered" evidence="1">
    <location>
        <begin position="104"/>
        <end position="185"/>
    </location>
</feature>
<keyword evidence="3" id="KW-1185">Reference proteome</keyword>
<evidence type="ECO:0000256" key="1">
    <source>
        <dbReference type="SAM" id="MobiDB-lite"/>
    </source>
</evidence>
<evidence type="ECO:0000313" key="3">
    <source>
        <dbReference type="Proteomes" id="UP001159641"/>
    </source>
</evidence>
<sequence>MKCFPEYLAPKCEPHEVCEAHRFPASSSGLAHCRRPGSSVTVPEGPGRRQSPARRLQPEPTGGSNPASRSSDWGRAAAPRWLGYVPAALQEFQEMRCAGLLGGAGAPARGRGRGPGQAGVEPGRIKKSFAGRGHCRPPGKRTGRRPSGDHRSSAEGAASGCTLGTMAQTPAFDKPKAPSVVDNTY</sequence>
<feature type="compositionally biased region" description="Polar residues" evidence="1">
    <location>
        <begin position="62"/>
        <end position="71"/>
    </location>
</feature>
<accession>A0AB34GEU6</accession>
<comment type="caution">
    <text evidence="2">The sequence shown here is derived from an EMBL/GenBank/DDBJ whole genome shotgun (WGS) entry which is preliminary data.</text>
</comment>
<evidence type="ECO:0000313" key="2">
    <source>
        <dbReference type="EMBL" id="KAJ8778171.1"/>
    </source>
</evidence>
<name>A0AB34GEU6_ESCRO</name>
<feature type="region of interest" description="Disordered" evidence="1">
    <location>
        <begin position="26"/>
        <end position="73"/>
    </location>
</feature>